<dbReference type="AlphaFoldDB" id="R8B1F3"/>
<feature type="signal peptide" evidence="1">
    <location>
        <begin position="1"/>
        <end position="23"/>
    </location>
</feature>
<dbReference type="RefSeq" id="WP_012137342.1">
    <property type="nucleotide sequence ID" value="NZ_KE007317.1"/>
</dbReference>
<organism evidence="2 3">
    <name type="scientific">Marinobacter lipolyticus SM19</name>
    <dbReference type="NCBI Taxonomy" id="1318628"/>
    <lineage>
        <taxon>Bacteria</taxon>
        <taxon>Pseudomonadati</taxon>
        <taxon>Pseudomonadota</taxon>
        <taxon>Gammaproteobacteria</taxon>
        <taxon>Pseudomonadales</taxon>
        <taxon>Marinobacteraceae</taxon>
        <taxon>Marinobacter</taxon>
    </lineage>
</organism>
<reference evidence="2 3" key="1">
    <citation type="journal article" date="2013" name="Genome Announc.">
        <title>Draft Genome Sequence of the Moderately Halophilic Bacterium Marinobacter lipolyticus Strain SM19.</title>
        <authorList>
            <person name="Papke R.T."/>
            <person name="de la Haba R.R."/>
            <person name="Infante-Dominguez C."/>
            <person name="Perez D."/>
            <person name="Sanchez-Porro C."/>
            <person name="Lapierre P."/>
            <person name="Ventosa A."/>
        </authorList>
    </citation>
    <scope>NUCLEOTIDE SEQUENCE [LARGE SCALE GENOMIC DNA]</scope>
    <source>
        <strain evidence="2 3">SM19</strain>
    </source>
</reference>
<evidence type="ECO:0000313" key="3">
    <source>
        <dbReference type="Proteomes" id="UP000016540"/>
    </source>
</evidence>
<dbReference type="Proteomes" id="UP000016540">
    <property type="component" value="Unassembled WGS sequence"/>
</dbReference>
<dbReference type="HOGENOM" id="CLU_2396192_0_0_6"/>
<keyword evidence="3" id="KW-1185">Reference proteome</keyword>
<gene>
    <name evidence="2" type="ORF">MARLIPOL_06684</name>
</gene>
<comment type="caution">
    <text evidence="2">The sequence shown here is derived from an EMBL/GenBank/DDBJ whole genome shotgun (WGS) entry which is preliminary data.</text>
</comment>
<proteinExistence type="predicted"/>
<dbReference type="EMBL" id="ASAD01000010">
    <property type="protein sequence ID" value="EON92416.1"/>
    <property type="molecule type" value="Genomic_DNA"/>
</dbReference>
<evidence type="ECO:0000313" key="2">
    <source>
        <dbReference type="EMBL" id="EON92416.1"/>
    </source>
</evidence>
<protein>
    <submittedName>
        <fullName evidence="2">Uncharacterized protein</fullName>
    </submittedName>
</protein>
<sequence length="93" mass="9656">MNTKPFIFLAVGFSLAFSGAAFGTENQLATVGDAKVTPLSVEQMSEVEGMAHTTFPLGALVFDNTNGNIADKPAWDLGLSPDRALGKAQVPGS</sequence>
<keyword evidence="1" id="KW-0732">Signal</keyword>
<accession>R8B1F3</accession>
<feature type="chain" id="PRO_5004462425" evidence="1">
    <location>
        <begin position="24"/>
        <end position="93"/>
    </location>
</feature>
<dbReference type="PATRIC" id="fig|1318628.3.peg.1337"/>
<name>R8B1F3_9GAMM</name>
<dbReference type="STRING" id="1318628.MARLIPOL_06684"/>
<evidence type="ECO:0000256" key="1">
    <source>
        <dbReference type="SAM" id="SignalP"/>
    </source>
</evidence>